<sequence>MSSSSFSANSSSSSFDRVTTACLQQAKNNIRTVAANHQIM</sequence>
<reference evidence="1" key="1">
    <citation type="submission" date="2014-11" db="EMBL/GenBank/DDBJ databases">
        <authorList>
            <person name="Amaro Gonzalez C."/>
        </authorList>
    </citation>
    <scope>NUCLEOTIDE SEQUENCE</scope>
</reference>
<protein>
    <submittedName>
        <fullName evidence="1">Uncharacterized protein</fullName>
    </submittedName>
</protein>
<dbReference type="AlphaFoldDB" id="A0A0E9T2J5"/>
<evidence type="ECO:0000313" key="1">
    <source>
        <dbReference type="EMBL" id="JAH47732.1"/>
    </source>
</evidence>
<organism evidence="1">
    <name type="scientific">Anguilla anguilla</name>
    <name type="common">European freshwater eel</name>
    <name type="synonym">Muraena anguilla</name>
    <dbReference type="NCBI Taxonomy" id="7936"/>
    <lineage>
        <taxon>Eukaryota</taxon>
        <taxon>Metazoa</taxon>
        <taxon>Chordata</taxon>
        <taxon>Craniata</taxon>
        <taxon>Vertebrata</taxon>
        <taxon>Euteleostomi</taxon>
        <taxon>Actinopterygii</taxon>
        <taxon>Neopterygii</taxon>
        <taxon>Teleostei</taxon>
        <taxon>Anguilliformes</taxon>
        <taxon>Anguillidae</taxon>
        <taxon>Anguilla</taxon>
    </lineage>
</organism>
<accession>A0A0E9T2J5</accession>
<proteinExistence type="predicted"/>
<name>A0A0E9T2J5_ANGAN</name>
<dbReference type="EMBL" id="GBXM01060845">
    <property type="protein sequence ID" value="JAH47732.1"/>
    <property type="molecule type" value="Transcribed_RNA"/>
</dbReference>
<reference evidence="1" key="2">
    <citation type="journal article" date="2015" name="Fish Shellfish Immunol.">
        <title>Early steps in the European eel (Anguilla anguilla)-Vibrio vulnificus interaction in the gills: Role of the RtxA13 toxin.</title>
        <authorList>
            <person name="Callol A."/>
            <person name="Pajuelo D."/>
            <person name="Ebbesson L."/>
            <person name="Teles M."/>
            <person name="MacKenzie S."/>
            <person name="Amaro C."/>
        </authorList>
    </citation>
    <scope>NUCLEOTIDE SEQUENCE</scope>
</reference>